<evidence type="ECO:0000313" key="4">
    <source>
        <dbReference type="Proteomes" id="UP000741360"/>
    </source>
</evidence>
<dbReference type="PANTHER" id="PTHR48101">
    <property type="entry name" value="METHYLMALONYL-COA MUTASE, MITOCHONDRIAL-RELATED"/>
    <property type="match status" value="1"/>
</dbReference>
<dbReference type="Proteomes" id="UP000741360">
    <property type="component" value="Unassembled WGS sequence"/>
</dbReference>
<comment type="caution">
    <text evidence="3">The sequence shown here is derived from an EMBL/GenBank/DDBJ whole genome shotgun (WGS) entry which is preliminary data.</text>
</comment>
<dbReference type="Pfam" id="PF01642">
    <property type="entry name" value="MM_CoA_mutase"/>
    <property type="match status" value="1"/>
</dbReference>
<evidence type="ECO:0000259" key="2">
    <source>
        <dbReference type="Pfam" id="PF01642"/>
    </source>
</evidence>
<keyword evidence="1" id="KW-0413">Isomerase</keyword>
<proteinExistence type="predicted"/>
<dbReference type="InterPro" id="IPR006099">
    <property type="entry name" value="MeMalonylCoA_mutase_a/b_cat"/>
</dbReference>
<dbReference type="SUPFAM" id="SSF51703">
    <property type="entry name" value="Cobalamin (vitamin B12)-dependent enzymes"/>
    <property type="match status" value="1"/>
</dbReference>
<organism evidence="3 4">
    <name type="scientific">Tectimicrobiota bacterium</name>
    <dbReference type="NCBI Taxonomy" id="2528274"/>
    <lineage>
        <taxon>Bacteria</taxon>
        <taxon>Pseudomonadati</taxon>
        <taxon>Nitrospinota/Tectimicrobiota group</taxon>
        <taxon>Candidatus Tectimicrobiota</taxon>
    </lineage>
</organism>
<reference evidence="3" key="1">
    <citation type="submission" date="2020-07" db="EMBL/GenBank/DDBJ databases">
        <title>Huge and variable diversity of episymbiotic CPR bacteria and DPANN archaea in groundwater ecosystems.</title>
        <authorList>
            <person name="He C.Y."/>
            <person name="Keren R."/>
            <person name="Whittaker M."/>
            <person name="Farag I.F."/>
            <person name="Doudna J."/>
            <person name="Cate J.H.D."/>
            <person name="Banfield J.F."/>
        </authorList>
    </citation>
    <scope>NUCLEOTIDE SEQUENCE</scope>
    <source>
        <strain evidence="3">NC_groundwater_717_Ag_S-0.2um_59_8</strain>
    </source>
</reference>
<gene>
    <name evidence="3" type="ORF">HYY65_00455</name>
</gene>
<protein>
    <submittedName>
        <fullName evidence="3">Methylmalonyl-CoA mutase family protein</fullName>
    </submittedName>
</protein>
<dbReference type="CDD" id="cd03680">
    <property type="entry name" value="MM_CoA_mutase_ICM_like"/>
    <property type="match status" value="1"/>
</dbReference>
<dbReference type="Gene3D" id="3.20.20.240">
    <property type="entry name" value="Methylmalonyl-CoA mutase"/>
    <property type="match status" value="1"/>
</dbReference>
<dbReference type="GO" id="GO:0031419">
    <property type="term" value="F:cobalamin binding"/>
    <property type="evidence" value="ECO:0007669"/>
    <property type="project" value="InterPro"/>
</dbReference>
<name>A0A932GMB9_UNCTE</name>
<dbReference type="GO" id="GO:0004494">
    <property type="term" value="F:methylmalonyl-CoA mutase activity"/>
    <property type="evidence" value="ECO:0007669"/>
    <property type="project" value="InterPro"/>
</dbReference>
<dbReference type="InterPro" id="IPR006098">
    <property type="entry name" value="MMCoA_mutase_a_cat"/>
</dbReference>
<dbReference type="NCBIfam" id="TIGR00641">
    <property type="entry name" value="acid_CoA_mut_N"/>
    <property type="match status" value="1"/>
</dbReference>
<evidence type="ECO:0000256" key="1">
    <source>
        <dbReference type="ARBA" id="ARBA00023235"/>
    </source>
</evidence>
<feature type="domain" description="Methylmalonyl-CoA mutase alpha/beta chain catalytic" evidence="2">
    <location>
        <begin position="37"/>
        <end position="548"/>
    </location>
</feature>
<dbReference type="InterPro" id="IPR016176">
    <property type="entry name" value="Cbl-dep_enz_cat"/>
</dbReference>
<accession>A0A932GMB9</accession>
<dbReference type="EMBL" id="JACPSX010000007">
    <property type="protein sequence ID" value="MBI3013548.1"/>
    <property type="molecule type" value="Genomic_DNA"/>
</dbReference>
<evidence type="ECO:0000313" key="3">
    <source>
        <dbReference type="EMBL" id="MBI3013548.1"/>
    </source>
</evidence>
<dbReference type="AlphaFoldDB" id="A0A932GMB9"/>
<dbReference type="PANTHER" id="PTHR48101:SF1">
    <property type="entry name" value="METHYLMALONYL-COA MUTASE, LARGE SUBUNIT"/>
    <property type="match status" value="1"/>
</dbReference>
<sequence length="556" mass="61775">MFDPESLKRLKAERKRWEEKVENALGQSPEKRREILTSSGIPVERIYTPESTAKQDYLQDQGFPGEYPYTRGVQTTMYRGRLWTMRQYAGFASAEESNQRYRYLLSQGQTGLSVAFDLPTQMGYDSDHPMVRGEVGRVGVAISSLQDMEILLAEIPLEKISISMTINATAAILLGMVIAVAERQGVETRNLQGTLQNDLLKEYVARGTYIYPPEPSLRISTDIISFCQEHMPRWNPISISGYHMREAGCTAVQEVAFTLANGIAYVEAARKAGLAVDDFAPRLSFFFNVHMNFLEEVAKFRAARRLWARIMKERFGARDENSCRLRFHAQTAGCTLTAQQPDNNVVRVTLQALAAVLGGVQSLHTNSKDEALALPSAEAALLALRTQQIIAYESGVADTADPLGGSYAVEALTSEIEERARDYLQRIDRMGGSLKAISFMQREIQEAAYRTQKAVERKEEIVVGVNEFVSADDGIHETLQIDPQVEERQHRKLAALRAGRDGAAVARALDELNAAAKTGANLVPPILQAVTVYATLGEIADCLRSVFGVYREQVVL</sequence>